<dbReference type="InterPro" id="IPR003953">
    <property type="entry name" value="FAD-dep_OxRdtase_2_FAD-bd"/>
</dbReference>
<dbReference type="Pfam" id="PF00890">
    <property type="entry name" value="FAD_binding_2"/>
    <property type="match status" value="1"/>
</dbReference>
<keyword evidence="7" id="KW-1185">Reference proteome</keyword>
<dbReference type="AlphaFoldDB" id="K1JUS7"/>
<evidence type="ECO:0000256" key="1">
    <source>
        <dbReference type="ARBA" id="ARBA00001974"/>
    </source>
</evidence>
<dbReference type="GO" id="GO:0016491">
    <property type="term" value="F:oxidoreductase activity"/>
    <property type="evidence" value="ECO:0007669"/>
    <property type="project" value="UniProtKB-KW"/>
</dbReference>
<dbReference type="Gene3D" id="3.90.700.10">
    <property type="entry name" value="Succinate dehydrogenase/fumarate reductase flavoprotein, catalytic domain"/>
    <property type="match status" value="1"/>
</dbReference>
<proteinExistence type="predicted"/>
<comment type="cofactor">
    <cofactor evidence="1">
        <name>FAD</name>
        <dbReference type="ChEBI" id="CHEBI:57692"/>
    </cofactor>
</comment>
<comment type="caution">
    <text evidence="6">The sequence shown here is derived from an EMBL/GenBank/DDBJ whole genome shotgun (WGS) entry which is preliminary data.</text>
</comment>
<dbReference type="InterPro" id="IPR050315">
    <property type="entry name" value="FAD-oxidoreductase_2"/>
</dbReference>
<organism evidence="6 7">
    <name type="scientific">Sutterella wadsworthensis 2_1_59BFAA</name>
    <dbReference type="NCBI Taxonomy" id="742823"/>
    <lineage>
        <taxon>Bacteria</taxon>
        <taxon>Pseudomonadati</taxon>
        <taxon>Pseudomonadota</taxon>
        <taxon>Betaproteobacteria</taxon>
        <taxon>Burkholderiales</taxon>
        <taxon>Sutterellaceae</taxon>
        <taxon>Sutterella</taxon>
    </lineage>
</organism>
<evidence type="ECO:0000313" key="6">
    <source>
        <dbReference type="EMBL" id="EKB30423.1"/>
    </source>
</evidence>
<dbReference type="Gene3D" id="3.50.50.60">
    <property type="entry name" value="FAD/NAD(P)-binding domain"/>
    <property type="match status" value="1"/>
</dbReference>
<dbReference type="PANTHER" id="PTHR43400">
    <property type="entry name" value="FUMARATE REDUCTASE"/>
    <property type="match status" value="1"/>
</dbReference>
<keyword evidence="2" id="KW-0285">Flavoprotein</keyword>
<evidence type="ECO:0000256" key="2">
    <source>
        <dbReference type="ARBA" id="ARBA00022630"/>
    </source>
</evidence>
<evidence type="ECO:0000256" key="3">
    <source>
        <dbReference type="ARBA" id="ARBA00022827"/>
    </source>
</evidence>
<gene>
    <name evidence="6" type="ORF">HMPREF9465_01951</name>
</gene>
<name>K1JUS7_9BURK</name>
<dbReference type="OrthoDB" id="9813348at2"/>
<accession>K1JUS7</accession>
<dbReference type="InterPro" id="IPR027477">
    <property type="entry name" value="Succ_DH/fumarate_Rdtase_cat_sf"/>
</dbReference>
<dbReference type="RefSeq" id="WP_005436555.1">
    <property type="nucleotide sequence ID" value="NZ_JH815519.1"/>
</dbReference>
<dbReference type="PANTHER" id="PTHR43400:SF7">
    <property type="entry name" value="FAD-DEPENDENT OXIDOREDUCTASE 2 FAD BINDING DOMAIN-CONTAINING PROTEIN"/>
    <property type="match status" value="1"/>
</dbReference>
<dbReference type="Proteomes" id="UP000005835">
    <property type="component" value="Unassembled WGS sequence"/>
</dbReference>
<dbReference type="PATRIC" id="fig|742823.3.peg.1948"/>
<reference evidence="6 7" key="1">
    <citation type="submission" date="2012-05" db="EMBL/GenBank/DDBJ databases">
        <title>The Genome Sequence of Sutterella wadsworthensis 2_1_59BFAA.</title>
        <authorList>
            <consortium name="The Broad Institute Genome Sequencing Platform"/>
            <person name="Earl A."/>
            <person name="Ward D."/>
            <person name="Feldgarden M."/>
            <person name="Gevers D."/>
            <person name="Daigneault M."/>
            <person name="Strauss J."/>
            <person name="Allen-Vercoe E."/>
            <person name="Walker B."/>
            <person name="Young S.K."/>
            <person name="Zeng Q."/>
            <person name="Gargeya S."/>
            <person name="Fitzgerald M."/>
            <person name="Haas B."/>
            <person name="Abouelleil A."/>
            <person name="Alvarado L."/>
            <person name="Arachchi H.M."/>
            <person name="Berlin A.M."/>
            <person name="Chapman S.B."/>
            <person name="Goldberg J."/>
            <person name="Griggs A."/>
            <person name="Gujja S."/>
            <person name="Hansen M."/>
            <person name="Howarth C."/>
            <person name="Imamovic A."/>
            <person name="Larimer J."/>
            <person name="McCowen C."/>
            <person name="Montmayeur A."/>
            <person name="Murphy C."/>
            <person name="Neiman D."/>
            <person name="Pearson M."/>
            <person name="Priest M."/>
            <person name="Roberts A."/>
            <person name="Saif S."/>
            <person name="Shea T."/>
            <person name="Sisk P."/>
            <person name="Sykes S."/>
            <person name="Wortman J."/>
            <person name="Nusbaum C."/>
            <person name="Birren B."/>
        </authorList>
    </citation>
    <scope>NUCLEOTIDE SEQUENCE [LARGE SCALE GENOMIC DNA]</scope>
    <source>
        <strain evidence="6 7">2_1_59BFAA</strain>
    </source>
</reference>
<dbReference type="eggNOG" id="COG1053">
    <property type="taxonomic scope" value="Bacteria"/>
</dbReference>
<sequence length="456" mass="47770">MRRTDAQQGFSSAAADADVIVVGCGLAGLSAALAAAQRRARVVLFDSSSDLFATNDVADRLYFNAVDPERQGDLGITDSPELFYRQTLAAGGGRADPALVKILCYQAYIALKWLEGFGVGFENKVRQIPGGVYPRTCVASDYRAGRLAMMNAALDAGVTVLQGLTFRELVLDAQGRVTGVAAEDADGRRRILRAPATVLATGGFASDAALCARHDRRLGALFDMRGGRASGLGLRAAVKAGAYLVGTDYFSLTMGTAGRAGFAVCPFHPLRFILVDASGGRVVNEQDREAVVEALLDAPGNVLWLAASFSDVARLPEVRRGRIEALLAEGTARRVTGSEDMAGMEGAPSRASIVDAVRTYGEGPGDRLGKSWRVRIDDNDMLVMPVMLGRSATLGGVRIDGGGRVLTASGEHVEGLFAAGEITGGVHGMRCVPGNLSLESVVFGREAGFAAAGRSA</sequence>
<dbReference type="HOGENOM" id="CLU_011398_4_5_4"/>
<protein>
    <recommendedName>
        <fullName evidence="5">FAD-dependent oxidoreductase 2 FAD-binding domain-containing protein</fullName>
    </recommendedName>
</protein>
<evidence type="ECO:0000256" key="4">
    <source>
        <dbReference type="ARBA" id="ARBA00023002"/>
    </source>
</evidence>
<dbReference type="SUPFAM" id="SSF51905">
    <property type="entry name" value="FAD/NAD(P)-binding domain"/>
    <property type="match status" value="1"/>
</dbReference>
<keyword evidence="4" id="KW-0560">Oxidoreductase</keyword>
<dbReference type="PRINTS" id="PR00368">
    <property type="entry name" value="FADPNR"/>
</dbReference>
<keyword evidence="3" id="KW-0274">FAD</keyword>
<dbReference type="STRING" id="742823.HMPREF9465_01951"/>
<evidence type="ECO:0000313" key="7">
    <source>
        <dbReference type="Proteomes" id="UP000005835"/>
    </source>
</evidence>
<dbReference type="InterPro" id="IPR036188">
    <property type="entry name" value="FAD/NAD-bd_sf"/>
</dbReference>
<feature type="domain" description="FAD-dependent oxidoreductase 2 FAD-binding" evidence="5">
    <location>
        <begin position="18"/>
        <end position="435"/>
    </location>
</feature>
<evidence type="ECO:0000259" key="5">
    <source>
        <dbReference type="Pfam" id="PF00890"/>
    </source>
</evidence>
<dbReference type="EMBL" id="ADMG01000042">
    <property type="protein sequence ID" value="EKB30423.1"/>
    <property type="molecule type" value="Genomic_DNA"/>
</dbReference>